<reference evidence="3" key="2">
    <citation type="submission" date="2025-08" db="UniProtKB">
        <authorList>
            <consortium name="RefSeq"/>
        </authorList>
    </citation>
    <scope>IDENTIFICATION</scope>
</reference>
<dbReference type="PANTHER" id="PTHR48055:SF55">
    <property type="entry name" value="PROTEIN KINASE DOMAIN-CONTAINING PROTEIN"/>
    <property type="match status" value="1"/>
</dbReference>
<dbReference type="RefSeq" id="XP_015068533.1">
    <property type="nucleotide sequence ID" value="XM_015213047.2"/>
</dbReference>
<dbReference type="InterPro" id="IPR001245">
    <property type="entry name" value="Ser-Thr/Tyr_kinase_cat_dom"/>
</dbReference>
<dbReference type="Proteomes" id="UP000694930">
    <property type="component" value="Chromosome 3"/>
</dbReference>
<accession>A0ABM1GB81</accession>
<dbReference type="InterPro" id="IPR008271">
    <property type="entry name" value="Ser/Thr_kinase_AS"/>
</dbReference>
<dbReference type="InterPro" id="IPR000719">
    <property type="entry name" value="Prot_kinase_dom"/>
</dbReference>
<reference evidence="2" key="1">
    <citation type="journal article" date="2014" name="Nat. Genet.">
        <title>The genome of the stress-tolerant wild tomato species Solanum pennellii.</title>
        <authorList>
            <person name="Bolger A."/>
            <person name="Scossa F."/>
            <person name="Bolger M.E."/>
            <person name="Lanz C."/>
            <person name="Maumus F."/>
            <person name="Tohge T."/>
            <person name="Quesneville H."/>
            <person name="Alseekh S."/>
            <person name="Sorensen I."/>
            <person name="Lichtenstein G."/>
            <person name="Fich E.A."/>
            <person name="Conte M."/>
            <person name="Keller H."/>
            <person name="Schneeberger K."/>
            <person name="Schwacke R."/>
            <person name="Ofner I."/>
            <person name="Vrebalov J."/>
            <person name="Xu Y."/>
            <person name="Osorio S."/>
            <person name="Aflitos S.A."/>
            <person name="Schijlen E."/>
            <person name="Jimenez-Gomez J.M."/>
            <person name="Ryngajllo M."/>
            <person name="Kimura S."/>
            <person name="Kumar R."/>
            <person name="Koenig D."/>
            <person name="Headland L.R."/>
            <person name="Maloof J.N."/>
            <person name="Sinha N."/>
            <person name="van Ham R.C."/>
            <person name="Lankhorst R.K."/>
            <person name="Mao L."/>
            <person name="Vogel A."/>
            <person name="Arsova B."/>
            <person name="Panstruga R."/>
            <person name="Fei Z."/>
            <person name="Rose J.K."/>
            <person name="Zamir D."/>
            <person name="Carrari F."/>
            <person name="Giovannoni J.J."/>
            <person name="Weigel D."/>
            <person name="Usadel B."/>
            <person name="Fernie A.R."/>
        </authorList>
    </citation>
    <scope>NUCLEOTIDE SEQUENCE [LARGE SCALE GENOMIC DNA]</scope>
    <source>
        <strain evidence="2">cv. LA0716</strain>
    </source>
</reference>
<sequence length="147" mass="16443">MYQFMENGSLEEWLHQESEGQVQCNSLNILQRLNIAINVASALYYLHHQCEILVVHSDLKPSNILLDDDMIAHVSDFGLARLIPSFSGEANLNLFSSLGIQGTIGYTPPEYGMGAEVAETGDLYSYGILFLEFSLEKGPQTNYFKTM</sequence>
<proteinExistence type="predicted"/>
<evidence type="ECO:0000313" key="3">
    <source>
        <dbReference type="RefSeq" id="XP_015068533.1"/>
    </source>
</evidence>
<keyword evidence="2" id="KW-1185">Reference proteome</keyword>
<feature type="domain" description="Protein kinase" evidence="1">
    <location>
        <begin position="1"/>
        <end position="147"/>
    </location>
</feature>
<name>A0ABM1GB81_SOLPN</name>
<protein>
    <submittedName>
        <fullName evidence="3">LOW QUALITY PROTEIN: probable LRR receptor-like serine/threonine-protein kinase At3g47570</fullName>
    </submittedName>
</protein>
<gene>
    <name evidence="3" type="primary">LOC107013060</name>
</gene>
<dbReference type="GeneID" id="107013060"/>
<dbReference type="InterPro" id="IPR011009">
    <property type="entry name" value="Kinase-like_dom_sf"/>
</dbReference>
<dbReference type="InterPro" id="IPR051564">
    <property type="entry name" value="LRR_receptor-like_kinase"/>
</dbReference>
<evidence type="ECO:0000259" key="1">
    <source>
        <dbReference type="PROSITE" id="PS50011"/>
    </source>
</evidence>
<dbReference type="PROSITE" id="PS50011">
    <property type="entry name" value="PROTEIN_KINASE_DOM"/>
    <property type="match status" value="1"/>
</dbReference>
<evidence type="ECO:0000313" key="2">
    <source>
        <dbReference type="Proteomes" id="UP000694930"/>
    </source>
</evidence>
<dbReference type="SUPFAM" id="SSF56112">
    <property type="entry name" value="Protein kinase-like (PK-like)"/>
    <property type="match status" value="1"/>
</dbReference>
<dbReference type="PANTHER" id="PTHR48055">
    <property type="entry name" value="LEUCINE-RICH REPEAT RECEPTOR PROTEIN KINASE EMS1"/>
    <property type="match status" value="1"/>
</dbReference>
<dbReference type="Gene3D" id="1.10.510.10">
    <property type="entry name" value="Transferase(Phosphotransferase) domain 1"/>
    <property type="match status" value="1"/>
</dbReference>
<organism evidence="2 3">
    <name type="scientific">Solanum pennellii</name>
    <name type="common">Tomato</name>
    <name type="synonym">Lycopersicon pennellii</name>
    <dbReference type="NCBI Taxonomy" id="28526"/>
    <lineage>
        <taxon>Eukaryota</taxon>
        <taxon>Viridiplantae</taxon>
        <taxon>Streptophyta</taxon>
        <taxon>Embryophyta</taxon>
        <taxon>Tracheophyta</taxon>
        <taxon>Spermatophyta</taxon>
        <taxon>Magnoliopsida</taxon>
        <taxon>eudicotyledons</taxon>
        <taxon>Gunneridae</taxon>
        <taxon>Pentapetalae</taxon>
        <taxon>asterids</taxon>
        <taxon>lamiids</taxon>
        <taxon>Solanales</taxon>
        <taxon>Solanaceae</taxon>
        <taxon>Solanoideae</taxon>
        <taxon>Solaneae</taxon>
        <taxon>Solanum</taxon>
        <taxon>Solanum subgen. Lycopersicon</taxon>
    </lineage>
</organism>
<dbReference type="Pfam" id="PF07714">
    <property type="entry name" value="PK_Tyr_Ser-Thr"/>
    <property type="match status" value="1"/>
</dbReference>
<dbReference type="PROSITE" id="PS00108">
    <property type="entry name" value="PROTEIN_KINASE_ST"/>
    <property type="match status" value="1"/>
</dbReference>